<reference evidence="2 3" key="1">
    <citation type="journal article" date="2010" name="J. Bacteriol.">
        <title>Genome sequence of Lentisphaera araneosa HTCC2155T, the type species of the order Lentisphaerales in the phylum Lentisphaerae.</title>
        <authorList>
            <person name="Thrash J.C."/>
            <person name="Cho J.C."/>
            <person name="Vergin K.L."/>
            <person name="Morris R.M."/>
            <person name="Giovannoni S.J."/>
        </authorList>
    </citation>
    <scope>NUCLEOTIDE SEQUENCE [LARGE SCALE GENOMIC DNA]</scope>
    <source>
        <strain evidence="2 3">HTCC2155</strain>
    </source>
</reference>
<dbReference type="Proteomes" id="UP000004947">
    <property type="component" value="Unassembled WGS sequence"/>
</dbReference>
<dbReference type="EMBL" id="ABCK01000035">
    <property type="protein sequence ID" value="EDM25142.1"/>
    <property type="molecule type" value="Genomic_DNA"/>
</dbReference>
<proteinExistence type="predicted"/>
<dbReference type="Gene3D" id="2.30.110.10">
    <property type="entry name" value="Electron Transport, Fmn-binding Protein, Chain A"/>
    <property type="match status" value="1"/>
</dbReference>
<dbReference type="PANTHER" id="PTHR42815">
    <property type="entry name" value="FAD-BINDING, PUTATIVE (AFU_ORTHOLOGUE AFUA_6G07600)-RELATED"/>
    <property type="match status" value="1"/>
</dbReference>
<dbReference type="RefSeq" id="WP_007281018.1">
    <property type="nucleotide sequence ID" value="NZ_ABCK01000035.1"/>
</dbReference>
<gene>
    <name evidence="2" type="ORF">LNTAR_24491</name>
</gene>
<evidence type="ECO:0000313" key="3">
    <source>
        <dbReference type="Proteomes" id="UP000004947"/>
    </source>
</evidence>
<accession>A6DT69</accession>
<dbReference type="eggNOG" id="COG3576">
    <property type="taxonomic scope" value="Bacteria"/>
</dbReference>
<dbReference type="SUPFAM" id="SSF50475">
    <property type="entry name" value="FMN-binding split barrel"/>
    <property type="match status" value="1"/>
</dbReference>
<dbReference type="OrthoDB" id="9786134at2"/>
<evidence type="ECO:0000313" key="2">
    <source>
        <dbReference type="EMBL" id="EDM25142.1"/>
    </source>
</evidence>
<feature type="compositionally biased region" description="Polar residues" evidence="1">
    <location>
        <begin position="186"/>
        <end position="198"/>
    </location>
</feature>
<organism evidence="2 3">
    <name type="scientific">Lentisphaera araneosa HTCC2155</name>
    <dbReference type="NCBI Taxonomy" id="313628"/>
    <lineage>
        <taxon>Bacteria</taxon>
        <taxon>Pseudomonadati</taxon>
        <taxon>Lentisphaerota</taxon>
        <taxon>Lentisphaeria</taxon>
        <taxon>Lentisphaerales</taxon>
        <taxon>Lentisphaeraceae</taxon>
        <taxon>Lentisphaera</taxon>
    </lineage>
</organism>
<feature type="region of interest" description="Disordered" evidence="1">
    <location>
        <begin position="186"/>
        <end position="206"/>
    </location>
</feature>
<dbReference type="InterPro" id="IPR012349">
    <property type="entry name" value="Split_barrel_FMN-bd"/>
</dbReference>
<evidence type="ECO:0000256" key="1">
    <source>
        <dbReference type="SAM" id="MobiDB-lite"/>
    </source>
</evidence>
<keyword evidence="3" id="KW-1185">Reference proteome</keyword>
<dbReference type="AlphaFoldDB" id="A6DT69"/>
<sequence>MNSPFHEGEISLQKSLGIDQRMDTFGRKVIRDFMPDQHRKFYCELPYIFLGHQDPQGDLWASVLSSQTNFISSPNENELAIKNLIHEEDPLSKSIEQGLVDVGLLGINLENRRRNRLSARISSANKDQLQIRVKQSFGNCPKFISKRRLLSNKNHSPQEKSTQSNFFTSSMRKLIKQADTFFVASSSGTHNDQKSSGADVSHRGGDPGFIQIENDTTLCIPDYSGNGHFNTLGNFLINPRAGLLFIDFENATLISMTGKAELFLDTPKEKHFPGAERLWRFYLKQAICIPNALPFKWQKI</sequence>
<comment type="caution">
    <text evidence="2">The sequence shown here is derived from an EMBL/GenBank/DDBJ whole genome shotgun (WGS) entry which is preliminary data.</text>
</comment>
<name>A6DT69_9BACT</name>
<dbReference type="PANTHER" id="PTHR42815:SF2">
    <property type="entry name" value="FAD-BINDING, PUTATIVE (AFU_ORTHOLOGUE AFUA_6G07600)-RELATED"/>
    <property type="match status" value="1"/>
</dbReference>
<protein>
    <submittedName>
        <fullName evidence="2">Oxidoreductase, FAD-binding protein</fullName>
    </submittedName>
</protein>
<dbReference type="STRING" id="313628.LNTAR_24491"/>